<dbReference type="Gene3D" id="3.90.180.10">
    <property type="entry name" value="Medium-chain alcohol dehydrogenases, catalytic domain"/>
    <property type="match status" value="1"/>
</dbReference>
<dbReference type="PANTHER" id="PTHR45348">
    <property type="entry name" value="HYPOTHETICAL OXIDOREDUCTASE (EUROFUNG)"/>
    <property type="match status" value="1"/>
</dbReference>
<dbReference type="InterPro" id="IPR011032">
    <property type="entry name" value="GroES-like_sf"/>
</dbReference>
<dbReference type="SMART" id="SM00829">
    <property type="entry name" value="PKS_ER"/>
    <property type="match status" value="1"/>
</dbReference>
<sequence>MSSALPNTAALVSGSTEPGKYIQVQDIPYPKATEDQLIVKGLAFAINPTDWKHADFGVGKKGAVAGTDVAGTVETVGANVQGFSKGDFVSVFLHGNVDEYGAFQKFVVANPSTTVKLPSKFPVDPLQPGEYPSSTIQSFEGASTIPLGLATIGVSFAIELNIPLLQGSNSNKYILLWGGATATGILAIQIAKHVYGLKVLTTASKHNHEFLKSLGADEVFDYKDSSAIEELSKYDISYALDVFGTVETFQQTYDATKNSKDVRLDNLFAIFDDKIKKDSRSGKATFVTPTMSYIAVGHPVDAYGRHWNLTDEGFNRYKQFWFEALPKYLPELKHAGLKVLKQGFENADEGYTLNKEGKVSAQKIVFRA</sequence>
<protein>
    <recommendedName>
        <fullName evidence="1">Enoyl reductase (ER) domain-containing protein</fullName>
    </recommendedName>
</protein>
<comment type="caution">
    <text evidence="2">The sequence shown here is derived from an EMBL/GenBank/DDBJ whole genome shotgun (WGS) entry which is preliminary data.</text>
</comment>
<feature type="domain" description="Enoyl reductase (ER)" evidence="1">
    <location>
        <begin position="14"/>
        <end position="306"/>
    </location>
</feature>
<dbReference type="GO" id="GO:0016651">
    <property type="term" value="F:oxidoreductase activity, acting on NAD(P)H"/>
    <property type="evidence" value="ECO:0007669"/>
    <property type="project" value="InterPro"/>
</dbReference>
<dbReference type="SUPFAM" id="SSF51735">
    <property type="entry name" value="NAD(P)-binding Rossmann-fold domains"/>
    <property type="match status" value="1"/>
</dbReference>
<dbReference type="InterPro" id="IPR013154">
    <property type="entry name" value="ADH-like_N"/>
</dbReference>
<organism evidence="2 3">
    <name type="scientific">Wickerhamomyces ciferrii (strain ATCC 14091 / BCRC 22168 / CBS 111 / JCM 3599 / NBRC 0793 / NRRL Y-1031 F-60-10)</name>
    <name type="common">Yeast</name>
    <name type="synonym">Pichia ciferrii</name>
    <dbReference type="NCBI Taxonomy" id="1206466"/>
    <lineage>
        <taxon>Eukaryota</taxon>
        <taxon>Fungi</taxon>
        <taxon>Dikarya</taxon>
        <taxon>Ascomycota</taxon>
        <taxon>Saccharomycotina</taxon>
        <taxon>Saccharomycetes</taxon>
        <taxon>Phaffomycetales</taxon>
        <taxon>Wickerhamomycetaceae</taxon>
        <taxon>Wickerhamomyces</taxon>
    </lineage>
</organism>
<evidence type="ECO:0000313" key="3">
    <source>
        <dbReference type="Proteomes" id="UP000009328"/>
    </source>
</evidence>
<dbReference type="PANTHER" id="PTHR45348:SF2">
    <property type="entry name" value="ZINC-TYPE ALCOHOL DEHYDROGENASE-LIKE PROTEIN C2E1P3.01"/>
    <property type="match status" value="1"/>
</dbReference>
<dbReference type="FunCoup" id="K0KQ89">
    <property type="interactions" value="246"/>
</dbReference>
<reference evidence="2 3" key="1">
    <citation type="journal article" date="2012" name="Eukaryot. Cell">
        <title>Draft genome sequence of Wickerhamomyces ciferrii NRRL Y-1031 F-60-10.</title>
        <authorList>
            <person name="Schneider J."/>
            <person name="Andrea H."/>
            <person name="Blom J."/>
            <person name="Jaenicke S."/>
            <person name="Ruckert C."/>
            <person name="Schorsch C."/>
            <person name="Szczepanowski R."/>
            <person name="Farwick M."/>
            <person name="Goesmann A."/>
            <person name="Puhler A."/>
            <person name="Schaffer S."/>
            <person name="Tauch A."/>
            <person name="Kohler T."/>
            <person name="Brinkrolf K."/>
        </authorList>
    </citation>
    <scope>NUCLEOTIDE SEQUENCE [LARGE SCALE GENOMIC DNA]</scope>
    <source>
        <strain evidence="3">ATCC 14091 / BCRC 22168 / CBS 111 / JCM 3599 / NBRC 0793 / NRRL Y-1031 F-60-10</strain>
    </source>
</reference>
<dbReference type="AlphaFoldDB" id="K0KQ89"/>
<dbReference type="HOGENOM" id="CLU_026673_16_1_1"/>
<accession>K0KQ89</accession>
<dbReference type="eggNOG" id="KOG1198">
    <property type="taxonomic scope" value="Eukaryota"/>
</dbReference>
<dbReference type="SUPFAM" id="SSF50129">
    <property type="entry name" value="GroES-like"/>
    <property type="match status" value="1"/>
</dbReference>
<dbReference type="Pfam" id="PF00107">
    <property type="entry name" value="ADH_zinc_N"/>
    <property type="match status" value="1"/>
</dbReference>
<dbReference type="InterPro" id="IPR036291">
    <property type="entry name" value="NAD(P)-bd_dom_sf"/>
</dbReference>
<dbReference type="Proteomes" id="UP000009328">
    <property type="component" value="Unassembled WGS sequence"/>
</dbReference>
<gene>
    <name evidence="2" type="ORF">BN7_2931</name>
</gene>
<name>K0KQ89_WICCF</name>
<dbReference type="InParanoid" id="K0KQ89"/>
<evidence type="ECO:0000313" key="2">
    <source>
        <dbReference type="EMBL" id="CCH43383.1"/>
    </source>
</evidence>
<dbReference type="EMBL" id="CAIF01000076">
    <property type="protein sequence ID" value="CCH43383.1"/>
    <property type="molecule type" value="Genomic_DNA"/>
</dbReference>
<dbReference type="CDD" id="cd08249">
    <property type="entry name" value="enoyl_reductase_like"/>
    <property type="match status" value="1"/>
</dbReference>
<dbReference type="STRING" id="1206466.K0KQ89"/>
<dbReference type="InterPro" id="IPR047122">
    <property type="entry name" value="Trans-enoyl_RdTase-like"/>
</dbReference>
<dbReference type="Gene3D" id="3.40.50.720">
    <property type="entry name" value="NAD(P)-binding Rossmann-like Domain"/>
    <property type="match status" value="1"/>
</dbReference>
<evidence type="ECO:0000259" key="1">
    <source>
        <dbReference type="SMART" id="SM00829"/>
    </source>
</evidence>
<dbReference type="InterPro" id="IPR020843">
    <property type="entry name" value="ER"/>
</dbReference>
<dbReference type="Pfam" id="PF08240">
    <property type="entry name" value="ADH_N"/>
    <property type="match status" value="1"/>
</dbReference>
<keyword evidence="3" id="KW-1185">Reference proteome</keyword>
<dbReference type="InterPro" id="IPR013149">
    <property type="entry name" value="ADH-like_C"/>
</dbReference>
<proteinExistence type="predicted"/>